<keyword evidence="14" id="KW-1185">Reference proteome</keyword>
<dbReference type="NCBIfam" id="TIGR00204">
    <property type="entry name" value="dxs"/>
    <property type="match status" value="1"/>
</dbReference>
<dbReference type="GO" id="GO:0019288">
    <property type="term" value="P:isopentenyl diphosphate biosynthetic process, methylerythritol 4-phosphate pathway"/>
    <property type="evidence" value="ECO:0007669"/>
    <property type="project" value="TreeGrafter"/>
</dbReference>
<dbReference type="FunFam" id="3.40.50.920:FF:000002">
    <property type="entry name" value="1-deoxy-D-xylulose-5-phosphate synthase"/>
    <property type="match status" value="1"/>
</dbReference>
<comment type="catalytic activity">
    <reaction evidence="11">
        <text>D-glyceraldehyde 3-phosphate + pyruvate + H(+) = 1-deoxy-D-xylulose 5-phosphate + CO2</text>
        <dbReference type="Rhea" id="RHEA:12605"/>
        <dbReference type="ChEBI" id="CHEBI:15361"/>
        <dbReference type="ChEBI" id="CHEBI:15378"/>
        <dbReference type="ChEBI" id="CHEBI:16526"/>
        <dbReference type="ChEBI" id="CHEBI:57792"/>
        <dbReference type="ChEBI" id="CHEBI:59776"/>
        <dbReference type="EC" id="2.2.1.7"/>
    </reaction>
</comment>
<dbReference type="SMART" id="SM00861">
    <property type="entry name" value="Transket_pyr"/>
    <property type="match status" value="1"/>
</dbReference>
<feature type="binding site" evidence="11">
    <location>
        <position position="174"/>
    </location>
    <ligand>
        <name>Mg(2+)</name>
        <dbReference type="ChEBI" id="CHEBI:18420"/>
    </ligand>
</feature>
<evidence type="ECO:0000256" key="6">
    <source>
        <dbReference type="ARBA" id="ARBA00022842"/>
    </source>
</evidence>
<dbReference type="PROSITE" id="PS00802">
    <property type="entry name" value="TRANSKETOLASE_2"/>
    <property type="match status" value="1"/>
</dbReference>
<evidence type="ECO:0000256" key="1">
    <source>
        <dbReference type="ARBA" id="ARBA00004980"/>
    </source>
</evidence>
<dbReference type="CDD" id="cd07033">
    <property type="entry name" value="TPP_PYR_DXS_TK_like"/>
    <property type="match status" value="1"/>
</dbReference>
<dbReference type="InterPro" id="IPR029061">
    <property type="entry name" value="THDP-binding"/>
</dbReference>
<dbReference type="KEGG" id="thyd:TTHT_1545"/>
<evidence type="ECO:0000256" key="10">
    <source>
        <dbReference type="ARBA" id="ARBA00055605"/>
    </source>
</evidence>
<comment type="function">
    <text evidence="10 11">Catalyzes the acyloin condensation reaction between C atoms 2 and 3 of pyruvate and glyceraldehyde 3-phosphate to yield 1-deoxy-D-xylulose-5-phosphate (DXP).</text>
</comment>
<dbReference type="AlphaFoldDB" id="A0A7R6Q061"/>
<dbReference type="Proteomes" id="UP000595564">
    <property type="component" value="Chromosome"/>
</dbReference>
<dbReference type="RefSeq" id="WP_201327342.1">
    <property type="nucleotide sequence ID" value="NZ_AP017470.1"/>
</dbReference>
<dbReference type="Pfam" id="PF02779">
    <property type="entry name" value="Transket_pyr"/>
    <property type="match status" value="1"/>
</dbReference>
<feature type="binding site" evidence="11">
    <location>
        <position position="367"/>
    </location>
    <ligand>
        <name>thiamine diphosphate</name>
        <dbReference type="ChEBI" id="CHEBI:58937"/>
    </ligand>
</feature>
<evidence type="ECO:0000256" key="3">
    <source>
        <dbReference type="ARBA" id="ARBA00011738"/>
    </source>
</evidence>
<dbReference type="InterPro" id="IPR049557">
    <property type="entry name" value="Transketolase_CS"/>
</dbReference>
<dbReference type="InterPro" id="IPR020826">
    <property type="entry name" value="Transketolase_BS"/>
</dbReference>
<dbReference type="FunFam" id="3.40.50.970:FF:000005">
    <property type="entry name" value="1-deoxy-D-xylulose-5-phosphate synthase"/>
    <property type="match status" value="1"/>
</dbReference>
<dbReference type="InterPro" id="IPR005475">
    <property type="entry name" value="Transketolase-like_Pyr-bd"/>
</dbReference>
<dbReference type="SUPFAM" id="SSF52518">
    <property type="entry name" value="Thiamin diphosphate-binding fold (THDP-binding)"/>
    <property type="match status" value="2"/>
</dbReference>
<dbReference type="PROSITE" id="PS00801">
    <property type="entry name" value="TRANSKETOLASE_1"/>
    <property type="match status" value="1"/>
</dbReference>
<dbReference type="UniPathway" id="UPA00064">
    <property type="reaction ID" value="UER00091"/>
</dbReference>
<keyword evidence="6 11" id="KW-0460">Magnesium</keyword>
<comment type="cofactor">
    <cofactor evidence="11">
        <name>thiamine diphosphate</name>
        <dbReference type="ChEBI" id="CHEBI:58937"/>
    </cofactor>
    <text evidence="11">Binds 1 thiamine pyrophosphate per subunit.</text>
</comment>
<dbReference type="NCBIfam" id="NF003933">
    <property type="entry name" value="PRK05444.2-2"/>
    <property type="match status" value="1"/>
</dbReference>
<dbReference type="Pfam" id="PF02780">
    <property type="entry name" value="Transketolase_C"/>
    <property type="match status" value="1"/>
</dbReference>
<keyword evidence="5 11" id="KW-0479">Metal-binding</keyword>
<dbReference type="CDD" id="cd02007">
    <property type="entry name" value="TPP_DXS"/>
    <property type="match status" value="1"/>
</dbReference>
<evidence type="ECO:0000256" key="9">
    <source>
        <dbReference type="ARBA" id="ARBA00023229"/>
    </source>
</evidence>
<name>A0A7R6Q061_9BACT</name>
<dbReference type="GO" id="GO:0000287">
    <property type="term" value="F:magnesium ion binding"/>
    <property type="evidence" value="ECO:0007669"/>
    <property type="project" value="UniProtKB-UniRule"/>
</dbReference>
<feature type="binding site" evidence="11">
    <location>
        <position position="174"/>
    </location>
    <ligand>
        <name>thiamine diphosphate</name>
        <dbReference type="ChEBI" id="CHEBI:58937"/>
    </ligand>
</feature>
<protein>
    <recommendedName>
        <fullName evidence="11">1-deoxy-D-xylulose-5-phosphate synthase</fullName>
        <ecNumber evidence="11">2.2.1.7</ecNumber>
    </recommendedName>
    <alternativeName>
        <fullName evidence="11">1-deoxyxylulose-5-phosphate synthase</fullName>
        <shortName evidence="11">DXP synthase</shortName>
        <shortName evidence="11">DXPS</shortName>
    </alternativeName>
</protein>
<comment type="subunit">
    <text evidence="3 11">Homodimer.</text>
</comment>
<dbReference type="GO" id="GO:0030976">
    <property type="term" value="F:thiamine pyrophosphate binding"/>
    <property type="evidence" value="ECO:0007669"/>
    <property type="project" value="UniProtKB-UniRule"/>
</dbReference>
<dbReference type="GO" id="GO:0005829">
    <property type="term" value="C:cytosol"/>
    <property type="evidence" value="ECO:0007669"/>
    <property type="project" value="TreeGrafter"/>
</dbReference>
<feature type="binding site" evidence="11">
    <location>
        <begin position="146"/>
        <end position="147"/>
    </location>
    <ligand>
        <name>thiamine diphosphate</name>
        <dbReference type="ChEBI" id="CHEBI:58937"/>
    </ligand>
</feature>
<keyword evidence="9 11" id="KW-0414">Isoprene biosynthesis</keyword>
<evidence type="ECO:0000313" key="13">
    <source>
        <dbReference type="EMBL" id="BBB33043.1"/>
    </source>
</evidence>
<gene>
    <name evidence="11 13" type="primary">dxs</name>
    <name evidence="13" type="ORF">TTHT_1545</name>
</gene>
<evidence type="ECO:0000256" key="11">
    <source>
        <dbReference type="HAMAP-Rule" id="MF_00315"/>
    </source>
</evidence>
<dbReference type="InterPro" id="IPR033248">
    <property type="entry name" value="Transketolase_C"/>
</dbReference>
<dbReference type="GO" id="GO:0009228">
    <property type="term" value="P:thiamine biosynthetic process"/>
    <property type="evidence" value="ECO:0007669"/>
    <property type="project" value="UniProtKB-UniRule"/>
</dbReference>
<evidence type="ECO:0000256" key="2">
    <source>
        <dbReference type="ARBA" id="ARBA00011081"/>
    </source>
</evidence>
<feature type="binding site" evidence="11">
    <location>
        <position position="73"/>
    </location>
    <ligand>
        <name>thiamine diphosphate</name>
        <dbReference type="ChEBI" id="CHEBI:58937"/>
    </ligand>
</feature>
<evidence type="ECO:0000256" key="5">
    <source>
        <dbReference type="ARBA" id="ARBA00022723"/>
    </source>
</evidence>
<comment type="pathway">
    <text evidence="1 11">Metabolic intermediate biosynthesis; 1-deoxy-D-xylulose 5-phosphate biosynthesis; 1-deoxy-D-xylulose 5-phosphate from D-glyceraldehyde 3-phosphate and pyruvate: step 1/1.</text>
</comment>
<dbReference type="EMBL" id="AP017470">
    <property type="protein sequence ID" value="BBB33043.1"/>
    <property type="molecule type" value="Genomic_DNA"/>
</dbReference>
<comment type="cofactor">
    <cofactor evidence="11">
        <name>Mg(2+)</name>
        <dbReference type="ChEBI" id="CHEBI:18420"/>
    </cofactor>
    <text evidence="11">Binds 1 Mg(2+) ion per subunit.</text>
</comment>
<evidence type="ECO:0000256" key="7">
    <source>
        <dbReference type="ARBA" id="ARBA00022977"/>
    </source>
</evidence>
<evidence type="ECO:0000256" key="4">
    <source>
        <dbReference type="ARBA" id="ARBA00022679"/>
    </source>
</evidence>
<dbReference type="Pfam" id="PF13292">
    <property type="entry name" value="DXP_synthase_N"/>
    <property type="match status" value="1"/>
</dbReference>
<dbReference type="EC" id="2.2.1.7" evidence="11"/>
<feature type="binding site" evidence="11">
    <location>
        <position position="285"/>
    </location>
    <ligand>
        <name>thiamine diphosphate</name>
        <dbReference type="ChEBI" id="CHEBI:58937"/>
    </ligand>
</feature>
<dbReference type="InterPro" id="IPR009014">
    <property type="entry name" value="Transketo_C/PFOR_II"/>
</dbReference>
<dbReference type="Gene3D" id="3.40.50.970">
    <property type="match status" value="2"/>
</dbReference>
<feature type="binding site" evidence="11">
    <location>
        <position position="145"/>
    </location>
    <ligand>
        <name>Mg(2+)</name>
        <dbReference type="ChEBI" id="CHEBI:18420"/>
    </ligand>
</feature>
<proteinExistence type="inferred from homology"/>
<organism evidence="13 14">
    <name type="scientific">Thermotomaculum hydrothermale</name>
    <dbReference type="NCBI Taxonomy" id="981385"/>
    <lineage>
        <taxon>Bacteria</taxon>
        <taxon>Pseudomonadati</taxon>
        <taxon>Acidobacteriota</taxon>
        <taxon>Holophagae</taxon>
        <taxon>Thermotomaculales</taxon>
        <taxon>Thermotomaculaceae</taxon>
        <taxon>Thermotomaculum</taxon>
    </lineage>
</organism>
<dbReference type="PANTHER" id="PTHR43322:SF5">
    <property type="entry name" value="1-DEOXY-D-XYLULOSE-5-PHOSPHATE SYNTHASE, CHLOROPLASTIC"/>
    <property type="match status" value="1"/>
</dbReference>
<evidence type="ECO:0000259" key="12">
    <source>
        <dbReference type="SMART" id="SM00861"/>
    </source>
</evidence>
<dbReference type="HAMAP" id="MF_00315">
    <property type="entry name" value="DXP_synth"/>
    <property type="match status" value="1"/>
</dbReference>
<accession>A0A7R6Q061</accession>
<dbReference type="PANTHER" id="PTHR43322">
    <property type="entry name" value="1-D-DEOXYXYLULOSE 5-PHOSPHATE SYNTHASE-RELATED"/>
    <property type="match status" value="1"/>
</dbReference>
<dbReference type="SUPFAM" id="SSF52922">
    <property type="entry name" value="TK C-terminal domain-like"/>
    <property type="match status" value="1"/>
</dbReference>
<keyword evidence="8 11" id="KW-0786">Thiamine pyrophosphate</keyword>
<keyword evidence="7 11" id="KW-0784">Thiamine biosynthesis</keyword>
<comment type="similarity">
    <text evidence="2 11">Belongs to the transketolase family. DXPS subfamily.</text>
</comment>
<feature type="binding site" evidence="11">
    <location>
        <begin position="114"/>
        <end position="116"/>
    </location>
    <ligand>
        <name>thiamine diphosphate</name>
        <dbReference type="ChEBI" id="CHEBI:58937"/>
    </ligand>
</feature>
<dbReference type="InterPro" id="IPR005477">
    <property type="entry name" value="Dxylulose-5-P_synthase"/>
</dbReference>
<reference evidence="13 14" key="1">
    <citation type="journal article" date="2012" name="Extremophiles">
        <title>Thermotomaculum hydrothermale gen. nov., sp. nov., a novel heterotrophic thermophile within the phylum Acidobacteria from a deep-sea hydrothermal vent chimney in the Southern Okinawa Trough.</title>
        <authorList>
            <person name="Izumi H."/>
            <person name="Nunoura T."/>
            <person name="Miyazaki M."/>
            <person name="Mino S."/>
            <person name="Toki T."/>
            <person name="Takai K."/>
            <person name="Sako Y."/>
            <person name="Sawabe T."/>
            <person name="Nakagawa S."/>
        </authorList>
    </citation>
    <scope>NUCLEOTIDE SEQUENCE [LARGE SCALE GENOMIC DNA]</scope>
    <source>
        <strain evidence="13 14">AC55</strain>
    </source>
</reference>
<evidence type="ECO:0000313" key="14">
    <source>
        <dbReference type="Proteomes" id="UP000595564"/>
    </source>
</evidence>
<dbReference type="GO" id="GO:0016114">
    <property type="term" value="P:terpenoid biosynthetic process"/>
    <property type="evidence" value="ECO:0007669"/>
    <property type="project" value="UniProtKB-UniRule"/>
</dbReference>
<feature type="domain" description="Transketolase-like pyrimidine-binding" evidence="12">
    <location>
        <begin position="316"/>
        <end position="480"/>
    </location>
</feature>
<sequence>MAYIERINSPYDLKKIDKKELETLAKEIREFIIDSVSKTGGHLASSLGVVEATIALHYVFDFKKDRIVWDVGHQAYVHKILTGRKDRFHTLRKFNGLSGFPKITESEYDHFNTGHSSTSISAALGMAIARDLNNEDYQVIAFIGDGSLTAGLAFEGMNQAGHLKKKMMVILNDNDMSIAPNVGALNGYLNQILSGQFYKRMRDRIEHILKSMGTIGTPMIKMAKGMEETIKRLFVPGMLFEELGFKYVGPVDGHDIEKLIEVFEKYKDYDDPVLIHIKTKKGKGYKFSEKMPEKWHGISPFDRETGEVYKSSKGTPSYTSVFGKTIIELAEKNPDIVAITAAMPSGTGLTEFAKKFPERFFDVGIAEQHAVTMAGGLAIKGKKPFVAIYSTFLQRAYDQVIHDVCLMNLPVVFCMDRGGVVGADGETHHGLYDIAYLRPLPNIVMMAPADENELRHMLYTASKLSFPCSIRYPRGSAEGVNLDKELKEIKIGKSRVLKDGDDAVIFAIGSMVWKAKRVADKLEQDGIFVKVVDARFIKPLDESEILKSAEECGVVVTAEEGILNGGFGSAVLELLQDNNILVPALRLGIPDRIVHQGSPEELLDELKLTETHLYYRIKDFVKQYRYAKKKNRGEIE</sequence>
<evidence type="ECO:0000256" key="8">
    <source>
        <dbReference type="ARBA" id="ARBA00023052"/>
    </source>
</evidence>
<dbReference type="GO" id="GO:0008661">
    <property type="term" value="F:1-deoxy-D-xylulose-5-phosphate synthase activity"/>
    <property type="evidence" value="ECO:0007669"/>
    <property type="project" value="UniProtKB-UniRule"/>
</dbReference>
<keyword evidence="4 11" id="KW-0808">Transferase</keyword>
<dbReference type="Gene3D" id="3.40.50.920">
    <property type="match status" value="1"/>
</dbReference>